<proteinExistence type="inferred from homology"/>
<dbReference type="KEGG" id="str:Sterm_2728"/>
<dbReference type="PANTHER" id="PTHR43337:SF1">
    <property type="entry name" value="XANTHINE_URACIL PERMEASE C887.17-RELATED"/>
    <property type="match status" value="1"/>
</dbReference>
<reference evidence="11" key="1">
    <citation type="submission" date="2009-09" db="EMBL/GenBank/DDBJ databases">
        <title>The complete chromosome of Sebaldella termitidis ATCC 33386.</title>
        <authorList>
            <consortium name="US DOE Joint Genome Institute (JGI-PGF)"/>
            <person name="Lucas S."/>
            <person name="Copeland A."/>
            <person name="Lapidus A."/>
            <person name="Glavina del Rio T."/>
            <person name="Dalin E."/>
            <person name="Tice H."/>
            <person name="Bruce D."/>
            <person name="Goodwin L."/>
            <person name="Pitluck S."/>
            <person name="Kyrpides N."/>
            <person name="Mavromatis K."/>
            <person name="Ivanova N."/>
            <person name="Mikhailova N."/>
            <person name="Sims D."/>
            <person name="Meincke L."/>
            <person name="Brettin T."/>
            <person name="Detter J.C."/>
            <person name="Han C."/>
            <person name="Larimer F."/>
            <person name="Land M."/>
            <person name="Hauser L."/>
            <person name="Markowitz V."/>
            <person name="Cheng J.F."/>
            <person name="Hugenholtz P."/>
            <person name="Woyke T."/>
            <person name="Wu D."/>
            <person name="Eisen J.A."/>
        </authorList>
    </citation>
    <scope>NUCLEOTIDE SEQUENCE [LARGE SCALE GENOMIC DNA]</scope>
    <source>
        <strain evidence="11">ATCC 33386 / NCTC 11300</strain>
    </source>
</reference>
<feature type="transmembrane region" description="Helical" evidence="9">
    <location>
        <begin position="233"/>
        <end position="251"/>
    </location>
</feature>
<feature type="transmembrane region" description="Helical" evidence="9">
    <location>
        <begin position="130"/>
        <end position="148"/>
    </location>
</feature>
<keyword evidence="4 8" id="KW-1003">Cell membrane</keyword>
<dbReference type="RefSeq" id="WP_012862167.1">
    <property type="nucleotide sequence ID" value="NC_013517.1"/>
</dbReference>
<evidence type="ECO:0000256" key="1">
    <source>
        <dbReference type="ARBA" id="ARBA00004651"/>
    </source>
</evidence>
<feature type="transmembrane region" description="Helical" evidence="9">
    <location>
        <begin position="168"/>
        <end position="187"/>
    </location>
</feature>
<feature type="transmembrane region" description="Helical" evidence="9">
    <location>
        <begin position="51"/>
        <end position="76"/>
    </location>
</feature>
<organism evidence="10 11">
    <name type="scientific">Sebaldella termitidis (strain ATCC 33386 / NCTC 11300)</name>
    <dbReference type="NCBI Taxonomy" id="526218"/>
    <lineage>
        <taxon>Bacteria</taxon>
        <taxon>Fusobacteriati</taxon>
        <taxon>Fusobacteriota</taxon>
        <taxon>Fusobacteriia</taxon>
        <taxon>Fusobacteriales</taxon>
        <taxon>Leptotrichiaceae</taxon>
        <taxon>Sebaldella</taxon>
    </lineage>
</organism>
<evidence type="ECO:0000256" key="5">
    <source>
        <dbReference type="ARBA" id="ARBA00022692"/>
    </source>
</evidence>
<dbReference type="Proteomes" id="UP000000845">
    <property type="component" value="Chromosome"/>
</dbReference>
<feature type="transmembrane region" description="Helical" evidence="9">
    <location>
        <begin position="319"/>
        <end position="338"/>
    </location>
</feature>
<evidence type="ECO:0000256" key="6">
    <source>
        <dbReference type="ARBA" id="ARBA00022989"/>
    </source>
</evidence>
<comment type="subcellular location">
    <subcellularLocation>
        <location evidence="1 8">Cell membrane</location>
        <topology evidence="1 8">Multi-pass membrane protein</topology>
    </subcellularLocation>
</comment>
<dbReference type="InterPro" id="IPR045018">
    <property type="entry name" value="Azg-like"/>
</dbReference>
<evidence type="ECO:0000256" key="9">
    <source>
        <dbReference type="SAM" id="Phobius"/>
    </source>
</evidence>
<reference evidence="10 11" key="2">
    <citation type="journal article" date="2010" name="Stand. Genomic Sci.">
        <title>Complete genome sequence of Sebaldella termitidis type strain (NCTC 11300).</title>
        <authorList>
            <person name="Harmon-Smith M."/>
            <person name="Celia L."/>
            <person name="Chertkov O."/>
            <person name="Lapidus A."/>
            <person name="Copeland A."/>
            <person name="Glavina Del Rio T."/>
            <person name="Nolan M."/>
            <person name="Lucas S."/>
            <person name="Tice H."/>
            <person name="Cheng J.F."/>
            <person name="Han C."/>
            <person name="Detter J.C."/>
            <person name="Bruce D."/>
            <person name="Goodwin L."/>
            <person name="Pitluck S."/>
            <person name="Pati A."/>
            <person name="Liolios K."/>
            <person name="Ivanova N."/>
            <person name="Mavromatis K."/>
            <person name="Mikhailova N."/>
            <person name="Chen A."/>
            <person name="Palaniappan K."/>
            <person name="Land M."/>
            <person name="Hauser L."/>
            <person name="Chang Y.J."/>
            <person name="Jeffries C.D."/>
            <person name="Brettin T."/>
            <person name="Goker M."/>
            <person name="Beck B."/>
            <person name="Bristow J."/>
            <person name="Eisen J.A."/>
            <person name="Markowitz V."/>
            <person name="Hugenholtz P."/>
            <person name="Kyrpides N.C."/>
            <person name="Klenk H.P."/>
            <person name="Chen F."/>
        </authorList>
    </citation>
    <scope>NUCLEOTIDE SEQUENCE [LARGE SCALE GENOMIC DNA]</scope>
    <source>
        <strain evidence="11">ATCC 33386 / NCTC 11300</strain>
    </source>
</reference>
<dbReference type="Pfam" id="PF00860">
    <property type="entry name" value="Xan_ur_permease"/>
    <property type="match status" value="1"/>
</dbReference>
<dbReference type="InterPro" id="IPR026033">
    <property type="entry name" value="Azg-like_bact_archaea"/>
</dbReference>
<dbReference type="eggNOG" id="COG2252">
    <property type="taxonomic scope" value="Bacteria"/>
</dbReference>
<keyword evidence="5 8" id="KW-0812">Transmembrane</keyword>
<evidence type="ECO:0000256" key="7">
    <source>
        <dbReference type="ARBA" id="ARBA00023136"/>
    </source>
</evidence>
<dbReference type="STRING" id="526218.Sterm_2728"/>
<evidence type="ECO:0000313" key="10">
    <source>
        <dbReference type="EMBL" id="ACZ09573.1"/>
    </source>
</evidence>
<feature type="transmembrane region" description="Helical" evidence="9">
    <location>
        <begin position="20"/>
        <end position="39"/>
    </location>
</feature>
<dbReference type="HOGENOM" id="CLU_024508_0_1_0"/>
<name>D1AMJ9_SEBTE</name>
<dbReference type="PANTHER" id="PTHR43337">
    <property type="entry name" value="XANTHINE/URACIL PERMEASE C887.17-RELATED"/>
    <property type="match status" value="1"/>
</dbReference>
<feature type="transmembrane region" description="Helical" evidence="9">
    <location>
        <begin position="344"/>
        <end position="362"/>
    </location>
</feature>
<accession>D1AMJ9</accession>
<evidence type="ECO:0000256" key="4">
    <source>
        <dbReference type="ARBA" id="ARBA00022475"/>
    </source>
</evidence>
<dbReference type="InterPro" id="IPR006043">
    <property type="entry name" value="NCS2"/>
</dbReference>
<dbReference type="GO" id="GO:0005345">
    <property type="term" value="F:purine nucleobase transmembrane transporter activity"/>
    <property type="evidence" value="ECO:0007669"/>
    <property type="project" value="TreeGrafter"/>
</dbReference>
<feature type="transmembrane region" description="Helical" evidence="9">
    <location>
        <begin position="194"/>
        <end position="213"/>
    </location>
</feature>
<dbReference type="AlphaFoldDB" id="D1AMJ9"/>
<evidence type="ECO:0000313" key="11">
    <source>
        <dbReference type="Proteomes" id="UP000000845"/>
    </source>
</evidence>
<feature type="transmembrane region" description="Helical" evidence="9">
    <location>
        <begin position="374"/>
        <end position="399"/>
    </location>
</feature>
<evidence type="ECO:0000256" key="3">
    <source>
        <dbReference type="ARBA" id="ARBA00022448"/>
    </source>
</evidence>
<dbReference type="GO" id="GO:0005886">
    <property type="term" value="C:plasma membrane"/>
    <property type="evidence" value="ECO:0007669"/>
    <property type="project" value="UniProtKB-SubCell"/>
</dbReference>
<gene>
    <name evidence="10" type="ordered locus">Sterm_2728</name>
</gene>
<dbReference type="EMBL" id="CP001739">
    <property type="protein sequence ID" value="ACZ09573.1"/>
    <property type="molecule type" value="Genomic_DNA"/>
</dbReference>
<evidence type="ECO:0000256" key="2">
    <source>
        <dbReference type="ARBA" id="ARBA00005697"/>
    </source>
</evidence>
<comment type="similarity">
    <text evidence="2 8">Belongs to the nucleobase:cation symporter-2 (NCS2) (TC 2.A.40) family. Azg-like subfamily.</text>
</comment>
<keyword evidence="11" id="KW-1185">Reference proteome</keyword>
<evidence type="ECO:0000256" key="8">
    <source>
        <dbReference type="PIRNR" id="PIRNR005353"/>
    </source>
</evidence>
<dbReference type="PIRSF" id="PIRSF005353">
    <property type="entry name" value="PbuG"/>
    <property type="match status" value="1"/>
</dbReference>
<sequence length="429" mass="45048">MISKFFGFEARETNLKQEIIGGLTTFLTMAYIVIVNPAILSDGTGMDKGALITVTCLAAAIGCLLAAFIANMPIAMAPGMGMNAFFTYSLVVGRGIPWEQALGIVFLSGVIFLALTLMKIREKVVDSIPIVIRYSIAAGIGLFIAFIGLQNMGLIVANPATLIGIGKFTPAVTLGVVGLIITGFFELKKIKGGILYGILITTAIGIITGNASLPSTIVSLPPSIESTFLKFDVIGALKISFIGPIFSFMFLDLFDSIGTIIACAKAAGLEDEDGNVADIGKALEADAIATVAGAILGTSTTTTFVESAAGVADGARTGFSSIVVAICMILTLFFAPIIGIVPGYATAPALIIVGVYMFKNLLNIDFNKMETAIPAFLTIIMMPLAYSISIGISFGFISYVVIEIFQGKIKTINPIMWIITILAIVNLAM</sequence>
<feature type="transmembrane region" description="Helical" evidence="9">
    <location>
        <begin position="411"/>
        <end position="428"/>
    </location>
</feature>
<protein>
    <submittedName>
        <fullName evidence="10">Xanthine/uracil/vitamin C permease</fullName>
    </submittedName>
</protein>
<keyword evidence="3 8" id="KW-0813">Transport</keyword>
<keyword evidence="6 8" id="KW-1133">Transmembrane helix</keyword>
<keyword evidence="7 8" id="KW-0472">Membrane</keyword>
<feature type="transmembrane region" description="Helical" evidence="9">
    <location>
        <begin position="96"/>
        <end position="118"/>
    </location>
</feature>